<reference evidence="13" key="3">
    <citation type="submission" date="2025-09" db="UniProtKB">
        <authorList>
            <consortium name="Ensembl"/>
        </authorList>
    </citation>
    <scope>IDENTIFICATION</scope>
</reference>
<evidence type="ECO:0000256" key="8">
    <source>
        <dbReference type="ARBA" id="ARBA00022989"/>
    </source>
</evidence>
<keyword evidence="7" id="KW-0249">Electron transport</keyword>
<comment type="similarity">
    <text evidence="11">Belongs to the UQCC4 family.</text>
</comment>
<evidence type="ECO:0000256" key="12">
    <source>
        <dbReference type="SAM" id="MobiDB-lite"/>
    </source>
</evidence>
<comment type="subcellular location">
    <subcellularLocation>
        <location evidence="1">Mitochondrion inner membrane</location>
        <topology evidence="1">Single-pass membrane protein</topology>
    </subcellularLocation>
</comment>
<dbReference type="OMA" id="WCAFREK"/>
<evidence type="ECO:0000313" key="13">
    <source>
        <dbReference type="Ensembl" id="ENSCMUP00000025886.2"/>
    </source>
</evidence>
<organism evidence="13 14">
    <name type="scientific">Corvus moneduloides</name>
    <name type="common">New Caledonian crow</name>
    <dbReference type="NCBI Taxonomy" id="1196302"/>
    <lineage>
        <taxon>Eukaryota</taxon>
        <taxon>Metazoa</taxon>
        <taxon>Chordata</taxon>
        <taxon>Craniata</taxon>
        <taxon>Vertebrata</taxon>
        <taxon>Euteleostomi</taxon>
        <taxon>Archelosauria</taxon>
        <taxon>Archosauria</taxon>
        <taxon>Dinosauria</taxon>
        <taxon>Saurischia</taxon>
        <taxon>Theropoda</taxon>
        <taxon>Coelurosauria</taxon>
        <taxon>Aves</taxon>
        <taxon>Neognathae</taxon>
        <taxon>Neoaves</taxon>
        <taxon>Telluraves</taxon>
        <taxon>Australaves</taxon>
        <taxon>Passeriformes</taxon>
        <taxon>Corvoidea</taxon>
        <taxon>Corvidae</taxon>
        <taxon>Corvus</taxon>
    </lineage>
</organism>
<keyword evidence="10" id="KW-0472">Membrane</keyword>
<keyword evidence="14" id="KW-1185">Reference proteome</keyword>
<evidence type="ECO:0000256" key="6">
    <source>
        <dbReference type="ARBA" id="ARBA00022792"/>
    </source>
</evidence>
<dbReference type="Proteomes" id="UP000694553">
    <property type="component" value="Unassembled WGS sequence"/>
</dbReference>
<dbReference type="AlphaFoldDB" id="A0A8C3ESK6"/>
<protein>
    <submittedName>
        <fullName evidence="13">Uncharacterized protein</fullName>
    </submittedName>
</protein>
<dbReference type="InterPro" id="IPR023248">
    <property type="entry name" value="UQCC4_vert"/>
</dbReference>
<accession>A0A8C3ESK6</accession>
<reference evidence="13" key="2">
    <citation type="submission" date="2025-08" db="UniProtKB">
        <authorList>
            <consortium name="Ensembl"/>
        </authorList>
    </citation>
    <scope>IDENTIFICATION</scope>
</reference>
<evidence type="ECO:0000256" key="3">
    <source>
        <dbReference type="ARBA" id="ARBA00022660"/>
    </source>
</evidence>
<keyword evidence="4" id="KW-0812">Transmembrane</keyword>
<evidence type="ECO:0000256" key="5">
    <source>
        <dbReference type="ARBA" id="ARBA00022729"/>
    </source>
</evidence>
<dbReference type="InterPro" id="IPR029160">
    <property type="entry name" value="UQCC4"/>
</dbReference>
<dbReference type="PANTHER" id="PTHR35268">
    <property type="entry name" value="PROTEIN CCSMST1"/>
    <property type="match status" value="1"/>
</dbReference>
<keyword evidence="3" id="KW-0679">Respiratory chain</keyword>
<proteinExistence type="inferred from homology"/>
<keyword evidence="2" id="KW-0813">Transport</keyword>
<reference evidence="14" key="1">
    <citation type="submission" date="2019-10" db="EMBL/GenBank/DDBJ databases">
        <title>Corvus moneduloides (New Caledonian crow) genome, bCorMon1, primary haplotype.</title>
        <authorList>
            <person name="Rutz C."/>
            <person name="Fungtammasan C."/>
            <person name="Mountcastle J."/>
            <person name="Formenti G."/>
            <person name="Chow W."/>
            <person name="Howe K."/>
            <person name="Steele M.P."/>
            <person name="Fernandes J."/>
            <person name="Gilbert M.T.P."/>
            <person name="Fedrigo O."/>
            <person name="Jarvis E.D."/>
            <person name="Gemmell N."/>
        </authorList>
    </citation>
    <scope>NUCLEOTIDE SEQUENCE [LARGE SCALE GENOMIC DNA]</scope>
</reference>
<evidence type="ECO:0000256" key="4">
    <source>
        <dbReference type="ARBA" id="ARBA00022692"/>
    </source>
</evidence>
<keyword evidence="8" id="KW-1133">Transmembrane helix</keyword>
<evidence type="ECO:0000313" key="14">
    <source>
        <dbReference type="Proteomes" id="UP000694553"/>
    </source>
</evidence>
<evidence type="ECO:0000256" key="1">
    <source>
        <dbReference type="ARBA" id="ARBA00004434"/>
    </source>
</evidence>
<name>A0A8C3ESK6_CORMO</name>
<evidence type="ECO:0000256" key="7">
    <source>
        <dbReference type="ARBA" id="ARBA00022982"/>
    </source>
</evidence>
<evidence type="ECO:0000256" key="2">
    <source>
        <dbReference type="ARBA" id="ARBA00022448"/>
    </source>
</evidence>
<evidence type="ECO:0000256" key="11">
    <source>
        <dbReference type="ARBA" id="ARBA00034713"/>
    </source>
</evidence>
<keyword evidence="6" id="KW-0999">Mitochondrion inner membrane</keyword>
<dbReference type="GO" id="GO:0005743">
    <property type="term" value="C:mitochondrial inner membrane"/>
    <property type="evidence" value="ECO:0007669"/>
    <property type="project" value="UniProtKB-SubCell"/>
</dbReference>
<keyword evidence="5" id="KW-0732">Signal</keyword>
<keyword evidence="9" id="KW-0496">Mitochondrion</keyword>
<dbReference type="PANTHER" id="PTHR35268:SF1">
    <property type="entry name" value="UBIQUINOL-CYTOCHROME-C REDUCTASE COMPLEX ASSEMBLY FACTOR 4"/>
    <property type="match status" value="1"/>
</dbReference>
<evidence type="ECO:0000256" key="9">
    <source>
        <dbReference type="ARBA" id="ARBA00023128"/>
    </source>
</evidence>
<evidence type="ECO:0000256" key="10">
    <source>
        <dbReference type="ARBA" id="ARBA00023136"/>
    </source>
</evidence>
<accession>A0A8U7NA62</accession>
<feature type="region of interest" description="Disordered" evidence="12">
    <location>
        <begin position="15"/>
        <end position="44"/>
    </location>
</feature>
<dbReference type="Pfam" id="PF15013">
    <property type="entry name" value="CCSMST1"/>
    <property type="match status" value="1"/>
</dbReference>
<sequence length="122" mass="13364">MRLVGWARRAPLLPGPRRGLARRRDPEGAVGAHPERGGPIPFSGSKASPRFWSVSRSMGSHHERPLVKVLPLCVLGTGLLLRCAFRHKTEVDERLEAVLSGQIADSDTAQKSNAPLELQKEN</sequence>
<dbReference type="PRINTS" id="PR02042">
    <property type="entry name" value="CCSMST1"/>
</dbReference>
<dbReference type="Ensembl" id="ENSCMUT00000027822.2">
    <property type="protein sequence ID" value="ENSCMUP00000025886.2"/>
    <property type="gene ID" value="ENSCMUG00000015760.2"/>
</dbReference>